<name>A0A382APR3_9ZZZZ</name>
<dbReference type="AlphaFoldDB" id="A0A382APR3"/>
<organism evidence="1">
    <name type="scientific">marine metagenome</name>
    <dbReference type="NCBI Taxonomy" id="408172"/>
    <lineage>
        <taxon>unclassified sequences</taxon>
        <taxon>metagenomes</taxon>
        <taxon>ecological metagenomes</taxon>
    </lineage>
</organism>
<sequence length="49" mass="5462">MSFLSLWRLSAGSTDDTPVQVCVAISSCQGRQGQGQFIDWCVPVDRFRL</sequence>
<dbReference type="EMBL" id="UINC01026315">
    <property type="protein sequence ID" value="SVB03550.1"/>
    <property type="molecule type" value="Genomic_DNA"/>
</dbReference>
<accession>A0A382APR3</accession>
<gene>
    <name evidence="1" type="ORF">METZ01_LOCUS156404</name>
</gene>
<reference evidence="1" key="1">
    <citation type="submission" date="2018-05" db="EMBL/GenBank/DDBJ databases">
        <authorList>
            <person name="Lanie J.A."/>
            <person name="Ng W.-L."/>
            <person name="Kazmierczak K.M."/>
            <person name="Andrzejewski T.M."/>
            <person name="Davidsen T.M."/>
            <person name="Wayne K.J."/>
            <person name="Tettelin H."/>
            <person name="Glass J.I."/>
            <person name="Rusch D."/>
            <person name="Podicherti R."/>
            <person name="Tsui H.-C.T."/>
            <person name="Winkler M.E."/>
        </authorList>
    </citation>
    <scope>NUCLEOTIDE SEQUENCE</scope>
</reference>
<evidence type="ECO:0000313" key="1">
    <source>
        <dbReference type="EMBL" id="SVB03550.1"/>
    </source>
</evidence>
<protein>
    <submittedName>
        <fullName evidence="1">Uncharacterized protein</fullName>
    </submittedName>
</protein>
<proteinExistence type="predicted"/>